<feature type="chain" id="PRO_5040434990" evidence="2">
    <location>
        <begin position="20"/>
        <end position="141"/>
    </location>
</feature>
<dbReference type="EMBL" id="JAGTJS010000019">
    <property type="protein sequence ID" value="KAH7242835.1"/>
    <property type="molecule type" value="Genomic_DNA"/>
</dbReference>
<feature type="signal peptide" evidence="2">
    <location>
        <begin position="1"/>
        <end position="19"/>
    </location>
</feature>
<feature type="region of interest" description="Disordered" evidence="1">
    <location>
        <begin position="85"/>
        <end position="105"/>
    </location>
</feature>
<proteinExistence type="predicted"/>
<reference evidence="3" key="1">
    <citation type="journal article" date="2021" name="Nat. Commun.">
        <title>Genetic determinants of endophytism in the Arabidopsis root mycobiome.</title>
        <authorList>
            <person name="Mesny F."/>
            <person name="Miyauchi S."/>
            <person name="Thiergart T."/>
            <person name="Pickel B."/>
            <person name="Atanasova L."/>
            <person name="Karlsson M."/>
            <person name="Huettel B."/>
            <person name="Barry K.W."/>
            <person name="Haridas S."/>
            <person name="Chen C."/>
            <person name="Bauer D."/>
            <person name="Andreopoulos W."/>
            <person name="Pangilinan J."/>
            <person name="LaButti K."/>
            <person name="Riley R."/>
            <person name="Lipzen A."/>
            <person name="Clum A."/>
            <person name="Drula E."/>
            <person name="Henrissat B."/>
            <person name="Kohler A."/>
            <person name="Grigoriev I.V."/>
            <person name="Martin F.M."/>
            <person name="Hacquard S."/>
        </authorList>
    </citation>
    <scope>NUCLEOTIDE SEQUENCE</scope>
    <source>
        <strain evidence="3">FSSC 5 MPI-SDFR-AT-0091</strain>
    </source>
</reference>
<name>A0A9P9K3N2_FUSSL</name>
<keyword evidence="4" id="KW-1185">Reference proteome</keyword>
<evidence type="ECO:0000256" key="1">
    <source>
        <dbReference type="SAM" id="MobiDB-lite"/>
    </source>
</evidence>
<evidence type="ECO:0000313" key="3">
    <source>
        <dbReference type="EMBL" id="KAH7242835.1"/>
    </source>
</evidence>
<dbReference type="Proteomes" id="UP000736672">
    <property type="component" value="Unassembled WGS sequence"/>
</dbReference>
<accession>A0A9P9K3N2</accession>
<evidence type="ECO:0000256" key="2">
    <source>
        <dbReference type="SAM" id="SignalP"/>
    </source>
</evidence>
<keyword evidence="2" id="KW-0732">Signal</keyword>
<evidence type="ECO:0000313" key="4">
    <source>
        <dbReference type="Proteomes" id="UP000736672"/>
    </source>
</evidence>
<organism evidence="3 4">
    <name type="scientific">Fusarium solani</name>
    <name type="common">Filamentous fungus</name>
    <dbReference type="NCBI Taxonomy" id="169388"/>
    <lineage>
        <taxon>Eukaryota</taxon>
        <taxon>Fungi</taxon>
        <taxon>Dikarya</taxon>
        <taxon>Ascomycota</taxon>
        <taxon>Pezizomycotina</taxon>
        <taxon>Sordariomycetes</taxon>
        <taxon>Hypocreomycetidae</taxon>
        <taxon>Hypocreales</taxon>
        <taxon>Nectriaceae</taxon>
        <taxon>Fusarium</taxon>
        <taxon>Fusarium solani species complex</taxon>
    </lineage>
</organism>
<dbReference type="OrthoDB" id="3660917at2759"/>
<dbReference type="AlphaFoldDB" id="A0A9P9K3N2"/>
<sequence length="141" mass="15860">MKIESSLLTALLTGSLVSAKYTVEIPKDAIWVTNWDQLHEMAAKYPDTALVEKYGGNVIEVDGKIVLATDQEMNKQIDDLIEQLEKNSPEGETEPKTPNRRDLPGHNRPCSHPGCFYSSTCMTYTNCHVCRRPTSRRGFCI</sequence>
<gene>
    <name evidence="3" type="ORF">B0J15DRAFT_91370</name>
</gene>
<protein>
    <submittedName>
        <fullName evidence="3">Uncharacterized protein</fullName>
    </submittedName>
</protein>
<comment type="caution">
    <text evidence="3">The sequence shown here is derived from an EMBL/GenBank/DDBJ whole genome shotgun (WGS) entry which is preliminary data.</text>
</comment>